<dbReference type="GeneID" id="87885476"/>
<gene>
    <name evidence="2" type="ORF">B0T15DRAFT_490020</name>
</gene>
<reference evidence="2" key="1">
    <citation type="journal article" date="2023" name="Mol. Phylogenet. Evol.">
        <title>Genome-scale phylogeny and comparative genomics of the fungal order Sordariales.</title>
        <authorList>
            <person name="Hensen N."/>
            <person name="Bonometti L."/>
            <person name="Westerberg I."/>
            <person name="Brannstrom I.O."/>
            <person name="Guillou S."/>
            <person name="Cros-Aarteil S."/>
            <person name="Calhoun S."/>
            <person name="Haridas S."/>
            <person name="Kuo A."/>
            <person name="Mondo S."/>
            <person name="Pangilinan J."/>
            <person name="Riley R."/>
            <person name="LaButti K."/>
            <person name="Andreopoulos B."/>
            <person name="Lipzen A."/>
            <person name="Chen C."/>
            <person name="Yan M."/>
            <person name="Daum C."/>
            <person name="Ng V."/>
            <person name="Clum A."/>
            <person name="Steindorff A."/>
            <person name="Ohm R.A."/>
            <person name="Martin F."/>
            <person name="Silar P."/>
            <person name="Natvig D.O."/>
            <person name="Lalanne C."/>
            <person name="Gautier V."/>
            <person name="Ament-Velasquez S.L."/>
            <person name="Kruys A."/>
            <person name="Hutchinson M.I."/>
            <person name="Powell A.J."/>
            <person name="Barry K."/>
            <person name="Miller A.N."/>
            <person name="Grigoriev I.V."/>
            <person name="Debuchy R."/>
            <person name="Gladieux P."/>
            <person name="Hiltunen Thoren M."/>
            <person name="Johannesson H."/>
        </authorList>
    </citation>
    <scope>NUCLEOTIDE SEQUENCE</scope>
    <source>
        <strain evidence="2">CBS 333.67</strain>
    </source>
</reference>
<reference evidence="2" key="2">
    <citation type="submission" date="2023-06" db="EMBL/GenBank/DDBJ databases">
        <authorList>
            <consortium name="Lawrence Berkeley National Laboratory"/>
            <person name="Mondo S.J."/>
            <person name="Hensen N."/>
            <person name="Bonometti L."/>
            <person name="Westerberg I."/>
            <person name="Brannstrom I.O."/>
            <person name="Guillou S."/>
            <person name="Cros-Aarteil S."/>
            <person name="Calhoun S."/>
            <person name="Haridas S."/>
            <person name="Kuo A."/>
            <person name="Pangilinan J."/>
            <person name="Riley R."/>
            <person name="Labutti K."/>
            <person name="Andreopoulos B."/>
            <person name="Lipzen A."/>
            <person name="Chen C."/>
            <person name="Yanf M."/>
            <person name="Daum C."/>
            <person name="Ng V."/>
            <person name="Clum A."/>
            <person name="Steindorff A."/>
            <person name="Ohm R."/>
            <person name="Martin F."/>
            <person name="Silar P."/>
            <person name="Natvig D."/>
            <person name="Lalanne C."/>
            <person name="Gautier V."/>
            <person name="Ament-Velasquez S.L."/>
            <person name="Kruys A."/>
            <person name="Hutchinson M.I."/>
            <person name="Powell A.J."/>
            <person name="Barry K."/>
            <person name="Miller A.N."/>
            <person name="Grigoriev I.V."/>
            <person name="Debuchy R."/>
            <person name="Gladieux P."/>
            <person name="Thoren M.H."/>
            <person name="Johannesson H."/>
        </authorList>
    </citation>
    <scope>NUCLEOTIDE SEQUENCE</scope>
    <source>
        <strain evidence="2">CBS 333.67</strain>
    </source>
</reference>
<sequence length="222" mass="23433">MLGRDVWIRDVLMRHMATAPSYIQPLLEALIHEGPKATWTADEAFDWMEENIKSRKGPKRKRDSSVGRLEAPRETRSEAPSFSSDLAEWARASIPAVWVPPSPVAGSGSFHGEEGPAGKDHGSPGTDFSQAVPPWQPRPNVAPEPVSGGTTPTERAGAVPSPSLPDTLPWGSVPSSSDDGREATPSRQANSMPSPSLPDTAPWGSVPATPADGAGASSEAED</sequence>
<accession>A0AAJ0H447</accession>
<dbReference type="RefSeq" id="XP_062727186.1">
    <property type="nucleotide sequence ID" value="XM_062866647.1"/>
</dbReference>
<evidence type="ECO:0000313" key="2">
    <source>
        <dbReference type="EMBL" id="KAK3311406.1"/>
    </source>
</evidence>
<dbReference type="EMBL" id="JAUDZG010000001">
    <property type="protein sequence ID" value="KAK3311406.1"/>
    <property type="molecule type" value="Genomic_DNA"/>
</dbReference>
<evidence type="ECO:0000313" key="3">
    <source>
        <dbReference type="Proteomes" id="UP001273166"/>
    </source>
</evidence>
<protein>
    <submittedName>
        <fullName evidence="2">Uncharacterized protein</fullName>
    </submittedName>
</protein>
<keyword evidence="3" id="KW-1185">Reference proteome</keyword>
<dbReference type="AlphaFoldDB" id="A0AAJ0H447"/>
<proteinExistence type="predicted"/>
<evidence type="ECO:0000256" key="1">
    <source>
        <dbReference type="SAM" id="MobiDB-lite"/>
    </source>
</evidence>
<feature type="region of interest" description="Disordered" evidence="1">
    <location>
        <begin position="105"/>
        <end position="222"/>
    </location>
</feature>
<feature type="region of interest" description="Disordered" evidence="1">
    <location>
        <begin position="53"/>
        <end position="85"/>
    </location>
</feature>
<dbReference type="Proteomes" id="UP001273166">
    <property type="component" value="Unassembled WGS sequence"/>
</dbReference>
<feature type="compositionally biased region" description="Basic and acidic residues" evidence="1">
    <location>
        <begin position="111"/>
        <end position="122"/>
    </location>
</feature>
<comment type="caution">
    <text evidence="2">The sequence shown here is derived from an EMBL/GenBank/DDBJ whole genome shotgun (WGS) entry which is preliminary data.</text>
</comment>
<name>A0AAJ0H447_9PEZI</name>
<organism evidence="2 3">
    <name type="scientific">Chaetomium strumarium</name>
    <dbReference type="NCBI Taxonomy" id="1170767"/>
    <lineage>
        <taxon>Eukaryota</taxon>
        <taxon>Fungi</taxon>
        <taxon>Dikarya</taxon>
        <taxon>Ascomycota</taxon>
        <taxon>Pezizomycotina</taxon>
        <taxon>Sordariomycetes</taxon>
        <taxon>Sordariomycetidae</taxon>
        <taxon>Sordariales</taxon>
        <taxon>Chaetomiaceae</taxon>
        <taxon>Chaetomium</taxon>
    </lineage>
</organism>
<feature type="compositionally biased region" description="Polar residues" evidence="1">
    <location>
        <begin position="185"/>
        <end position="194"/>
    </location>
</feature>